<reference evidence="4" key="3">
    <citation type="journal article" date="2017" name="Nature">
        <title>Genome sequence of the progenitor of the wheat D genome Aegilops tauschii.</title>
        <authorList>
            <person name="Luo M.C."/>
            <person name="Gu Y.Q."/>
            <person name="Puiu D."/>
            <person name="Wang H."/>
            <person name="Twardziok S.O."/>
            <person name="Deal K.R."/>
            <person name="Huo N."/>
            <person name="Zhu T."/>
            <person name="Wang L."/>
            <person name="Wang Y."/>
            <person name="McGuire P.E."/>
            <person name="Liu S."/>
            <person name="Long H."/>
            <person name="Ramasamy R.K."/>
            <person name="Rodriguez J.C."/>
            <person name="Van S.L."/>
            <person name="Yuan L."/>
            <person name="Wang Z."/>
            <person name="Xia Z."/>
            <person name="Xiao L."/>
            <person name="Anderson O.D."/>
            <person name="Ouyang S."/>
            <person name="Liang Y."/>
            <person name="Zimin A.V."/>
            <person name="Pertea G."/>
            <person name="Qi P."/>
            <person name="Bennetzen J.L."/>
            <person name="Dai X."/>
            <person name="Dawson M.W."/>
            <person name="Muller H.G."/>
            <person name="Kugler K."/>
            <person name="Rivarola-Duarte L."/>
            <person name="Spannagl M."/>
            <person name="Mayer K.F.X."/>
            <person name="Lu F.H."/>
            <person name="Bevan M.W."/>
            <person name="Leroy P."/>
            <person name="Li P."/>
            <person name="You F.M."/>
            <person name="Sun Q."/>
            <person name="Liu Z."/>
            <person name="Lyons E."/>
            <person name="Wicker T."/>
            <person name="Salzberg S.L."/>
            <person name="Devos K.M."/>
            <person name="Dvorak J."/>
        </authorList>
    </citation>
    <scope>NUCLEOTIDE SEQUENCE [LARGE SCALE GENOMIC DNA]</scope>
    <source>
        <strain evidence="4">cv. AL8/78</strain>
    </source>
</reference>
<feature type="region of interest" description="Disordered" evidence="2">
    <location>
        <begin position="1"/>
        <end position="54"/>
    </location>
</feature>
<proteinExistence type="predicted"/>
<dbReference type="Gramene" id="AET3Gv20624100.1">
    <property type="protein sequence ID" value="AET3Gv20624100.1"/>
    <property type="gene ID" value="AET3Gv20624100"/>
</dbReference>
<reference evidence="4" key="5">
    <citation type="journal article" date="2021" name="G3 (Bethesda)">
        <title>Aegilops tauschii genome assembly Aet v5.0 features greater sequence contiguity and improved annotation.</title>
        <authorList>
            <person name="Wang L."/>
            <person name="Zhu T."/>
            <person name="Rodriguez J.C."/>
            <person name="Deal K.R."/>
            <person name="Dubcovsky J."/>
            <person name="McGuire P.E."/>
            <person name="Lux T."/>
            <person name="Spannagl M."/>
            <person name="Mayer K.F.X."/>
            <person name="Baldrich P."/>
            <person name="Meyers B.C."/>
            <person name="Huo N."/>
            <person name="Gu Y.Q."/>
            <person name="Zhou H."/>
            <person name="Devos K.M."/>
            <person name="Bennetzen J.L."/>
            <person name="Unver T."/>
            <person name="Budak H."/>
            <person name="Gulick P.J."/>
            <person name="Galiba G."/>
            <person name="Kalapos B."/>
            <person name="Nelson D.R."/>
            <person name="Li P."/>
            <person name="You F.M."/>
            <person name="Luo M.C."/>
            <person name="Dvorak J."/>
        </authorList>
    </citation>
    <scope>NUCLEOTIDE SEQUENCE [LARGE SCALE GENOMIC DNA]</scope>
    <source>
        <strain evidence="4">cv. AL8/78</strain>
    </source>
</reference>
<evidence type="ECO:0000256" key="2">
    <source>
        <dbReference type="SAM" id="MobiDB-lite"/>
    </source>
</evidence>
<evidence type="ECO:0000256" key="1">
    <source>
        <dbReference type="SAM" id="Coils"/>
    </source>
</evidence>
<feature type="region of interest" description="Disordered" evidence="2">
    <location>
        <begin position="203"/>
        <end position="222"/>
    </location>
</feature>
<keyword evidence="5" id="KW-1185">Reference proteome</keyword>
<keyword evidence="3" id="KW-1133">Transmembrane helix</keyword>
<protein>
    <recommendedName>
        <fullName evidence="6">VIP1 protein</fullName>
    </recommendedName>
</protein>
<reference evidence="4" key="4">
    <citation type="submission" date="2019-03" db="UniProtKB">
        <authorList>
            <consortium name="EnsemblPlants"/>
        </authorList>
    </citation>
    <scope>IDENTIFICATION</scope>
</reference>
<reference evidence="5" key="1">
    <citation type="journal article" date="2014" name="Science">
        <title>Ancient hybridizations among the ancestral genomes of bread wheat.</title>
        <authorList>
            <consortium name="International Wheat Genome Sequencing Consortium,"/>
            <person name="Marcussen T."/>
            <person name="Sandve S.R."/>
            <person name="Heier L."/>
            <person name="Spannagl M."/>
            <person name="Pfeifer M."/>
            <person name="Jakobsen K.S."/>
            <person name="Wulff B.B."/>
            <person name="Steuernagel B."/>
            <person name="Mayer K.F."/>
            <person name="Olsen O.A."/>
        </authorList>
    </citation>
    <scope>NUCLEOTIDE SEQUENCE [LARGE SCALE GENOMIC DNA]</scope>
    <source>
        <strain evidence="5">cv. AL8/78</strain>
    </source>
</reference>
<accession>A0A453FAN1</accession>
<feature type="transmembrane region" description="Helical" evidence="3">
    <location>
        <begin position="225"/>
        <end position="249"/>
    </location>
</feature>
<name>A0A453FAN1_AEGTS</name>
<sequence length="253" mass="27013">GGGERSLSFSSRAFPHNRRRPSRTETTLQDTKTHRSPMENGDETLVSPAAAASAEVEKAAPNGDVAGEEVTLADAVHPAKSYAAVAANAEIEDLRATKLDLEEQLANASQENKTLAAEAHRLEGLFSQARDDVATAEHAAATTEEEVASLRAEVERLQALLDRKKADREADERQRQELTAEVETVRQAKLKLEKEIDALKASADATTVKDREAAPDAGVPKEEGVAWQGMAAGAAAGAAITAAVVLIYLRLKR</sequence>
<feature type="compositionally biased region" description="Basic and acidic residues" evidence="2">
    <location>
        <begin position="207"/>
        <end position="222"/>
    </location>
</feature>
<evidence type="ECO:0008006" key="6">
    <source>
        <dbReference type="Google" id="ProtNLM"/>
    </source>
</evidence>
<evidence type="ECO:0000313" key="4">
    <source>
        <dbReference type="EnsemblPlants" id="AET3Gv20624100.1"/>
    </source>
</evidence>
<keyword evidence="3" id="KW-0472">Membrane</keyword>
<dbReference type="EnsemblPlants" id="AET3Gv20624100.1">
    <property type="protein sequence ID" value="AET3Gv20624100.1"/>
    <property type="gene ID" value="AET3Gv20624100"/>
</dbReference>
<dbReference type="AlphaFoldDB" id="A0A453FAN1"/>
<keyword evidence="1" id="KW-0175">Coiled coil</keyword>
<reference evidence="5" key="2">
    <citation type="journal article" date="2017" name="Nat. Plants">
        <title>The Aegilops tauschii genome reveals multiple impacts of transposons.</title>
        <authorList>
            <person name="Zhao G."/>
            <person name="Zou C."/>
            <person name="Li K."/>
            <person name="Wang K."/>
            <person name="Li T."/>
            <person name="Gao L."/>
            <person name="Zhang X."/>
            <person name="Wang H."/>
            <person name="Yang Z."/>
            <person name="Liu X."/>
            <person name="Jiang W."/>
            <person name="Mao L."/>
            <person name="Kong X."/>
            <person name="Jiao Y."/>
            <person name="Jia J."/>
        </authorList>
    </citation>
    <scope>NUCLEOTIDE SEQUENCE [LARGE SCALE GENOMIC DNA]</scope>
    <source>
        <strain evidence="5">cv. AL8/78</strain>
    </source>
</reference>
<feature type="coiled-coil region" evidence="1">
    <location>
        <begin position="84"/>
        <end position="202"/>
    </location>
</feature>
<evidence type="ECO:0000256" key="3">
    <source>
        <dbReference type="SAM" id="Phobius"/>
    </source>
</evidence>
<evidence type="ECO:0000313" key="5">
    <source>
        <dbReference type="Proteomes" id="UP000015105"/>
    </source>
</evidence>
<dbReference type="Proteomes" id="UP000015105">
    <property type="component" value="Chromosome 3D"/>
</dbReference>
<keyword evidence="3" id="KW-0812">Transmembrane</keyword>
<organism evidence="4 5">
    <name type="scientific">Aegilops tauschii subsp. strangulata</name>
    <name type="common">Goatgrass</name>
    <dbReference type="NCBI Taxonomy" id="200361"/>
    <lineage>
        <taxon>Eukaryota</taxon>
        <taxon>Viridiplantae</taxon>
        <taxon>Streptophyta</taxon>
        <taxon>Embryophyta</taxon>
        <taxon>Tracheophyta</taxon>
        <taxon>Spermatophyta</taxon>
        <taxon>Magnoliopsida</taxon>
        <taxon>Liliopsida</taxon>
        <taxon>Poales</taxon>
        <taxon>Poaceae</taxon>
        <taxon>BOP clade</taxon>
        <taxon>Pooideae</taxon>
        <taxon>Triticodae</taxon>
        <taxon>Triticeae</taxon>
        <taxon>Triticinae</taxon>
        <taxon>Aegilops</taxon>
    </lineage>
</organism>
<dbReference type="Gene3D" id="1.10.287.1490">
    <property type="match status" value="1"/>
</dbReference>